<evidence type="ECO:0000313" key="2">
    <source>
        <dbReference type="EMBL" id="VDN57881.1"/>
    </source>
</evidence>
<keyword evidence="4" id="KW-1185">Reference proteome</keyword>
<dbReference type="Proteomes" id="UP000038040">
    <property type="component" value="Unplaced"/>
</dbReference>
<reference evidence="2 4" key="2">
    <citation type="submission" date="2018-11" db="EMBL/GenBank/DDBJ databases">
        <authorList>
            <consortium name="Pathogen Informatics"/>
        </authorList>
    </citation>
    <scope>NUCLEOTIDE SEQUENCE [LARGE SCALE GENOMIC DNA]</scope>
</reference>
<evidence type="ECO:0000256" key="1">
    <source>
        <dbReference type="SAM" id="MobiDB-lite"/>
    </source>
</evidence>
<feature type="region of interest" description="Disordered" evidence="1">
    <location>
        <begin position="1"/>
        <end position="20"/>
    </location>
</feature>
<proteinExistence type="predicted"/>
<accession>A0A0N4U9R9</accession>
<evidence type="ECO:0000313" key="4">
    <source>
        <dbReference type="Proteomes" id="UP000274756"/>
    </source>
</evidence>
<name>A0A0N4U9R9_DRAME</name>
<protein>
    <submittedName>
        <fullName evidence="5">RAB6-interacting golgin</fullName>
    </submittedName>
</protein>
<dbReference type="OrthoDB" id="5849607at2759"/>
<dbReference type="Proteomes" id="UP000274756">
    <property type="component" value="Unassembled WGS sequence"/>
</dbReference>
<organism evidence="3 5">
    <name type="scientific">Dracunculus medinensis</name>
    <name type="common">Guinea worm</name>
    <dbReference type="NCBI Taxonomy" id="318479"/>
    <lineage>
        <taxon>Eukaryota</taxon>
        <taxon>Metazoa</taxon>
        <taxon>Ecdysozoa</taxon>
        <taxon>Nematoda</taxon>
        <taxon>Chromadorea</taxon>
        <taxon>Rhabditida</taxon>
        <taxon>Spirurina</taxon>
        <taxon>Dracunculoidea</taxon>
        <taxon>Dracunculidae</taxon>
        <taxon>Dracunculus</taxon>
    </lineage>
</organism>
<reference evidence="5" key="1">
    <citation type="submission" date="2017-02" db="UniProtKB">
        <authorList>
            <consortium name="WormBaseParasite"/>
        </authorList>
    </citation>
    <scope>IDENTIFICATION</scope>
</reference>
<sequence length="117" mass="13723">MDHFVQQSRRGIGQTRPVGWKSIPPPCEAVRAKILENIRLRQQKEEKDRAMRVARAKEREKKVDMCTSHQEEIAKIDIKIKSIDERIFELGVLKSKIFSELKEVVAKEKIERKKQSL</sequence>
<evidence type="ECO:0000313" key="5">
    <source>
        <dbReference type="WBParaSite" id="DME_0000384901-mRNA-1"/>
    </source>
</evidence>
<evidence type="ECO:0000313" key="3">
    <source>
        <dbReference type="Proteomes" id="UP000038040"/>
    </source>
</evidence>
<dbReference type="EMBL" id="UYYG01001163">
    <property type="protein sequence ID" value="VDN57881.1"/>
    <property type="molecule type" value="Genomic_DNA"/>
</dbReference>
<dbReference type="AlphaFoldDB" id="A0A0N4U9R9"/>
<gene>
    <name evidence="2" type="ORF">DME_LOCUS7854</name>
</gene>
<dbReference type="WBParaSite" id="DME_0000384901-mRNA-1">
    <property type="protein sequence ID" value="DME_0000384901-mRNA-1"/>
    <property type="gene ID" value="DME_0000384901"/>
</dbReference>